<dbReference type="Pfam" id="PF11950">
    <property type="entry name" value="DUF3467"/>
    <property type="match status" value="1"/>
</dbReference>
<feature type="region of interest" description="Disordered" evidence="13">
    <location>
        <begin position="1497"/>
        <end position="1533"/>
    </location>
</feature>
<dbReference type="GO" id="GO:0016829">
    <property type="term" value="F:lyase activity"/>
    <property type="evidence" value="ECO:0007669"/>
    <property type="project" value="UniProtKB-KW"/>
</dbReference>
<dbReference type="OrthoDB" id="20198at2759"/>
<dbReference type="SMART" id="SM00386">
    <property type="entry name" value="HAT"/>
    <property type="match status" value="4"/>
</dbReference>
<dbReference type="Pfam" id="PF06745">
    <property type="entry name" value="ATPase"/>
    <property type="match status" value="1"/>
</dbReference>
<dbReference type="InterPro" id="IPR001608">
    <property type="entry name" value="Ala_racemase_N"/>
</dbReference>
<accession>A0A9P1FCD2</accession>
<evidence type="ECO:0000256" key="9">
    <source>
        <dbReference type="ARBA" id="ARBA00023239"/>
    </source>
</evidence>
<gene>
    <name evidence="15" type="ORF">C1SCF055_LOCUS39</name>
</gene>
<keyword evidence="6" id="KW-0663">Pyridoxal phosphate</keyword>
<dbReference type="InterPro" id="IPR042208">
    <property type="entry name" value="D-ser_dehydrat-like_sf"/>
</dbReference>
<dbReference type="Gene3D" id="2.40.37.20">
    <property type="entry name" value="D-serine dehydratase-like domain"/>
    <property type="match status" value="1"/>
</dbReference>
<dbReference type="PANTHER" id="PTHR11601:SF34">
    <property type="entry name" value="CYSTEINE DESULFURASE"/>
    <property type="match status" value="1"/>
</dbReference>
<proteinExistence type="inferred from homology"/>
<dbReference type="InterPro" id="IPR015424">
    <property type="entry name" value="PyrdxlP-dep_Trfase"/>
</dbReference>
<comment type="caution">
    <text evidence="15">The sequence shown here is derived from an EMBL/GenBank/DDBJ whole genome shotgun (WGS) entry which is preliminary data.</text>
</comment>
<feature type="coiled-coil region" evidence="12">
    <location>
        <begin position="1899"/>
        <end position="1926"/>
    </location>
</feature>
<dbReference type="Gene3D" id="1.10.260.50">
    <property type="match status" value="1"/>
</dbReference>
<evidence type="ECO:0000256" key="8">
    <source>
        <dbReference type="ARBA" id="ARBA00023014"/>
    </source>
</evidence>
<keyword evidence="12" id="KW-0175">Coiled coil</keyword>
<dbReference type="Gene3D" id="3.40.640.10">
    <property type="entry name" value="Type I PLP-dependent aspartate aminotransferase-like (Major domain)"/>
    <property type="match status" value="1"/>
</dbReference>
<keyword evidence="17" id="KW-1185">Reference proteome</keyword>
<dbReference type="Pfam" id="PF01168">
    <property type="entry name" value="Ala_racemase_N"/>
    <property type="match status" value="1"/>
</dbReference>
<dbReference type="InterPro" id="IPR021857">
    <property type="entry name" value="DUF3467"/>
</dbReference>
<feature type="coiled-coil region" evidence="12">
    <location>
        <begin position="318"/>
        <end position="352"/>
    </location>
</feature>
<dbReference type="SUPFAM" id="SSF53383">
    <property type="entry name" value="PLP-dependent transferases"/>
    <property type="match status" value="1"/>
</dbReference>
<dbReference type="PROSITE" id="PS50005">
    <property type="entry name" value="TPR"/>
    <property type="match status" value="2"/>
</dbReference>
<comment type="cofactor">
    <cofactor evidence="1 11">
        <name>pyridoxal 5'-phosphate</name>
        <dbReference type="ChEBI" id="CHEBI:597326"/>
    </cofactor>
</comment>
<feature type="repeat" description="TPR" evidence="10">
    <location>
        <begin position="145"/>
        <end position="178"/>
    </location>
</feature>
<dbReference type="InterPro" id="IPR003107">
    <property type="entry name" value="HAT"/>
</dbReference>
<evidence type="ECO:0000256" key="6">
    <source>
        <dbReference type="ARBA" id="ARBA00022898"/>
    </source>
</evidence>
<evidence type="ECO:0000256" key="7">
    <source>
        <dbReference type="ARBA" id="ARBA00023004"/>
    </source>
</evidence>
<dbReference type="GO" id="GO:0051536">
    <property type="term" value="F:iron-sulfur cluster binding"/>
    <property type="evidence" value="ECO:0007669"/>
    <property type="project" value="UniProtKB-KW"/>
</dbReference>
<dbReference type="Pfam" id="PF14031">
    <property type="entry name" value="D-ser_dehydrat"/>
    <property type="match status" value="1"/>
</dbReference>
<dbReference type="InterPro" id="IPR029066">
    <property type="entry name" value="PLP-binding_barrel"/>
</dbReference>
<dbReference type="GO" id="GO:0006396">
    <property type="term" value="P:RNA processing"/>
    <property type="evidence" value="ECO:0007669"/>
    <property type="project" value="InterPro"/>
</dbReference>
<dbReference type="EMBL" id="CAMXCT030000001">
    <property type="protein sequence ID" value="CAL4758761.1"/>
    <property type="molecule type" value="Genomic_DNA"/>
</dbReference>
<feature type="domain" description="D-serine dehydratase-like" evidence="14">
    <location>
        <begin position="2267"/>
        <end position="2356"/>
    </location>
</feature>
<dbReference type="SMART" id="SM01119">
    <property type="entry name" value="D-ser_dehydrat"/>
    <property type="match status" value="1"/>
</dbReference>
<keyword evidence="5" id="KW-0479">Metal-binding</keyword>
<dbReference type="SUPFAM" id="SSF48452">
    <property type="entry name" value="TPR-like"/>
    <property type="match status" value="5"/>
</dbReference>
<evidence type="ECO:0000256" key="2">
    <source>
        <dbReference type="ARBA" id="ARBA00005323"/>
    </source>
</evidence>
<sequence>MKRLNVKLLVILFVGVVVLTGAAFGLWMMNTSRTLDALRAEAQRLEEEGETQKAIEYYGRYLRQVPEDSEAAGQYAMLVADWAEEPGAPRQANQLAFQELERALRLDSSRDDIRRRLIKYTMARRRIADAIQHIDVLLEKYPEDGELHARLAQCHASQNRLDEAQQAFEKSIEADPQRVDSYLAYAVMLRGKLDSVDEANELIDKMVEANSEDYRAHLARCSYLQAYNMNEEAWNDIQRAAELAPNEMEVLLTAANLARQTMRRDEAAEYLAKAREIDDENQEVFRQLASLAYESKDPELAMKYVDEGIEKVPTSRALLEMKASLHIEAEELEQAQEAIAKLDALRHDVEKLDFLRAQVLLREGQYVRAAQLLESIRPLLVRDTFNRIRTNLTLITCYERLGQMDLVIDACNRVLADDPQNELARRRRVGAHMQNEQYDIANQEADDGTASMTPVAFQTMIGVQLGLPEGQRDWSRAYDYIAAIRKQTEEIEDEEIRARQETNIKLYEAEIKFHEGHTEEAEKLIVEARDAYPDDPSMWVALANFRQRTDGIEAMFAVLDEAEEKLGPKMFFFQKRIHGYQAMNSDDAESQLLAMEAEAREKYPEDMQVVLLANLAEALLSLGNYDEGSRLYQIVDEETPHDDLRVRMRRYEIASAVGDEDGMQEASDLIAEIVGKDSAEWNYVQADRRITLITKGKLDSSQLSEAREYIEKAAESRPNWYAVWRVRAQIDRQEGNYDSAIDNYERAIELGERQRGHYMDLVRLYSIVGEPDKALKYLEQLKRGTPDSLQLARGEMIVRMQAGDAKGAFEAGKDVMEMSQDAGDWVQFGRILAQLENSDESFEYHTTAEGALRKATELSPNDGSIWTTLVQYLVNTNKQEEAGDVIAEMQGHLTDEQEPLVMGMCYQMIGRGDDAEKAYLRAFKNQPQSLGVLRTLVTFYVQNRNRPMAIDYLDKMLALEDGQSGSDMNNIRWARRSKAQMIAQSGNYQDLQRALALIDENKANGSLPRSELVQKATLLGGRPDYESRSEAISLLEELQFRLQGQGMELAPMEKHLLARLYEKDYKPDSWLKCREQMLELIASVPPSQSQVYKFDFIRMLTNRAENPADLASLEVKTWLDSLESDGEGDMLTEAKVRYLAKAGQPEQAVETMQQAIPTVADILPEEVQRLLGAAKVLESLELYEGAEDFLKRYVKAKPDEQLELASFYGRRHQLDDALFVCKEALDNKSYTEVATVAQGVIRSCLAQVDIQDKHYDMVEGWLNKALEEEESRDAVRVTMADFQDAKGQYDEAVKLYEQLLKEKNLYDRGRVTALNNLAFIYAVRDNNGKRAQPLIEEAISIVGPLPELLDTKAMVLLAMGDTQQSLSLLESALQASPEDSMLYFHKAKAQKSADDMDGFYESMERAMAEGLDKSKLPVLEHQDYQEMVKTYELIRDYFSHWPTGVAPTGVLVTSYEEQIPFQNFMTGEALLVVERRVTQPERVAIVRCRVTRHIPLDNQEESSVSQASDKPQKDQPTAATPQAGEQQRQQVKIDDTHATASYANFCRVTGTPEELIVDFGLNPQPFGVPTEPVPISQRIVTNFYTAKRMLAALQLTIQRHEATFGVLETDVQKRVVGGAPLSVASLAVVGAAGVDTRGQSSSSAEHHTVKTIYLDYNATTPCAREVQEAMLPFLAEYYGNPSSGHVLGRASREAIEDARTQVGLMLGADRTEIVFTSGGTESNNLALKGIAFRGGHPPQGHLVISGIEHPAINEPARFLKNVGWELTVVPCNSQGVVEPEAVAEALREDTRLVSVIHANNEIGTIQPIAEIAEVCHKQGVLVHTDSAQSIGKIEIDVAALGVDLLSVAGHKFYAPKGVGALYVRRGVQLEPLLHGAGHESGQRAGTENTAFIAGLGRAADLVRMNLESSAERMEALRDELWELLREAVGAGLKRNGEGADILPNTLSLRFPGVVGHDMLARVPELCASTAAACHSGDTEISATLAALGLTPEEAQGTAQTMSDTPATDWYRIENADTVDSPALMFYPDRIRENLRRIIAIAGDPQRLWLHIKTHKMREVIRLALDAGITRFKAATVAEAELVAECGAAEVILAYPLVGPKANRFAELVLAFPKTRFLTIGDDAHALSDLSEALVAKNVDGPIEILLDLDTGMHRSGVAPDPKAIEVYRRINELPVLAPGGLHIYDGQFKERDFEERCAHVAESLVPVDKLRDDLIAQGLPVPRVVAGGTPTFPVHARRADFECSPGTCVLWDTGYESKFPDLEFLHAAVLLTRVISKPTPDRLCLDLGYKAVACDNPDPRVQLLDLPDAKAVVHNEEHLTVESPGAANFAVGDVLYAVPFHICPTTALHREVVVVESGRAVDRWQVAARLLGLDKHLGGGLIPGTLTVVYGATGIGKTQLGVHYANAGRQQEGRRGVFFDMSSRGDSQNHANYTQTLHDWKLSPFDRRQQELHDGVFELDTDWGEYANVFGYEGKRVSRREMDFDGWRDWKSDIVRTLQSTIAFYYGHFVRGVQRTVVDGIEPVDRPVDSMQFEMFEYVYHQLLRKEAEWVARDLFRERYRENAAQAESHSYDEGQVSCLLLCTSHEPMLEDLIRRPLGESDLLSGANTVIYMGKTQEQGRFGRGLYVAKHRGSACSDDIIPYEISDAGLLFLE</sequence>
<comment type="similarity">
    <text evidence="3">Belongs to the class-V pyridoxal-phosphate-dependent aminotransferase family. NifS/IscS subfamily.</text>
</comment>
<dbReference type="InterPro" id="IPR020578">
    <property type="entry name" value="Aminotrans_V_PyrdxlP_BS"/>
</dbReference>
<evidence type="ECO:0000256" key="11">
    <source>
        <dbReference type="RuleBase" id="RU004504"/>
    </source>
</evidence>
<dbReference type="InterPro" id="IPR027417">
    <property type="entry name" value="P-loop_NTPase"/>
</dbReference>
<dbReference type="SUPFAM" id="SSF51419">
    <property type="entry name" value="PLP-binding barrel"/>
    <property type="match status" value="1"/>
</dbReference>
<keyword evidence="8" id="KW-0411">Iron-sulfur</keyword>
<keyword evidence="10" id="KW-0802">TPR repeat</keyword>
<dbReference type="Pfam" id="PF13432">
    <property type="entry name" value="TPR_16"/>
    <property type="match status" value="2"/>
</dbReference>
<dbReference type="InterPro" id="IPR000192">
    <property type="entry name" value="Aminotrans_V_dom"/>
</dbReference>
<protein>
    <recommendedName>
        <fullName evidence="4">cysteine desulfurase</fullName>
        <ecNumber evidence="4">2.8.1.7</ecNumber>
    </recommendedName>
</protein>
<name>A0A9P1FCD2_9DINO</name>
<evidence type="ECO:0000256" key="4">
    <source>
        <dbReference type="ARBA" id="ARBA00012239"/>
    </source>
</evidence>
<dbReference type="SUPFAM" id="SSF52540">
    <property type="entry name" value="P-loop containing nucleoside triphosphate hydrolases"/>
    <property type="match status" value="1"/>
</dbReference>
<dbReference type="CDD" id="cd06821">
    <property type="entry name" value="PLPDE_III_D-TA"/>
    <property type="match status" value="1"/>
</dbReference>
<dbReference type="Pfam" id="PF13176">
    <property type="entry name" value="TPR_7"/>
    <property type="match status" value="1"/>
</dbReference>
<dbReference type="GO" id="GO:0046872">
    <property type="term" value="F:metal ion binding"/>
    <property type="evidence" value="ECO:0007669"/>
    <property type="project" value="UniProtKB-KW"/>
</dbReference>
<keyword evidence="9" id="KW-0456">Lyase</keyword>
<evidence type="ECO:0000256" key="10">
    <source>
        <dbReference type="PROSITE-ProRule" id="PRU00339"/>
    </source>
</evidence>
<dbReference type="PANTHER" id="PTHR11601">
    <property type="entry name" value="CYSTEINE DESULFURYLASE FAMILY MEMBER"/>
    <property type="match status" value="1"/>
</dbReference>
<dbReference type="EMBL" id="CAMXCT010000001">
    <property type="protein sequence ID" value="CAI3971449.1"/>
    <property type="molecule type" value="Genomic_DNA"/>
</dbReference>
<dbReference type="Gene3D" id="3.90.1150.10">
    <property type="entry name" value="Aspartate Aminotransferase, domain 1"/>
    <property type="match status" value="1"/>
</dbReference>
<organism evidence="15">
    <name type="scientific">Cladocopium goreaui</name>
    <dbReference type="NCBI Taxonomy" id="2562237"/>
    <lineage>
        <taxon>Eukaryota</taxon>
        <taxon>Sar</taxon>
        <taxon>Alveolata</taxon>
        <taxon>Dinophyceae</taxon>
        <taxon>Suessiales</taxon>
        <taxon>Symbiodiniaceae</taxon>
        <taxon>Cladocopium</taxon>
    </lineage>
</organism>
<feature type="compositionally biased region" description="Polar residues" evidence="13">
    <location>
        <begin position="1501"/>
        <end position="1530"/>
    </location>
</feature>
<feature type="repeat" description="TPR" evidence="10">
    <location>
        <begin position="721"/>
        <end position="754"/>
    </location>
</feature>
<evidence type="ECO:0000256" key="5">
    <source>
        <dbReference type="ARBA" id="ARBA00022723"/>
    </source>
</evidence>
<dbReference type="InterPro" id="IPR015421">
    <property type="entry name" value="PyrdxlP-dep_Trfase_major"/>
</dbReference>
<evidence type="ECO:0000313" key="15">
    <source>
        <dbReference type="EMBL" id="CAI3971449.1"/>
    </source>
</evidence>
<evidence type="ECO:0000259" key="14">
    <source>
        <dbReference type="SMART" id="SM01119"/>
    </source>
</evidence>
<evidence type="ECO:0000256" key="12">
    <source>
        <dbReference type="SAM" id="Coils"/>
    </source>
</evidence>
<dbReference type="PROSITE" id="PS00595">
    <property type="entry name" value="AA_TRANSFER_CLASS_5"/>
    <property type="match status" value="1"/>
</dbReference>
<evidence type="ECO:0000313" key="17">
    <source>
        <dbReference type="Proteomes" id="UP001152797"/>
    </source>
</evidence>
<evidence type="ECO:0000256" key="1">
    <source>
        <dbReference type="ARBA" id="ARBA00001933"/>
    </source>
</evidence>
<dbReference type="InterPro" id="IPR014774">
    <property type="entry name" value="KaiC-like_dom"/>
</dbReference>
<dbReference type="Proteomes" id="UP001152797">
    <property type="component" value="Unassembled WGS sequence"/>
</dbReference>
<dbReference type="GO" id="GO:0031071">
    <property type="term" value="F:cysteine desulfurase activity"/>
    <property type="evidence" value="ECO:0007669"/>
    <property type="project" value="UniProtKB-EC"/>
</dbReference>
<keyword evidence="7" id="KW-0408">Iron</keyword>
<reference evidence="15" key="1">
    <citation type="submission" date="2022-10" db="EMBL/GenBank/DDBJ databases">
        <authorList>
            <person name="Chen Y."/>
            <person name="Dougan E. K."/>
            <person name="Chan C."/>
            <person name="Rhodes N."/>
            <person name="Thang M."/>
        </authorList>
    </citation>
    <scope>NUCLEOTIDE SEQUENCE</scope>
</reference>
<dbReference type="Pfam" id="PF14559">
    <property type="entry name" value="TPR_19"/>
    <property type="match status" value="1"/>
</dbReference>
<dbReference type="Pfam" id="PF00266">
    <property type="entry name" value="Aminotran_5"/>
    <property type="match status" value="1"/>
</dbReference>
<dbReference type="Gene3D" id="3.20.20.10">
    <property type="entry name" value="Alanine racemase"/>
    <property type="match status" value="1"/>
</dbReference>
<dbReference type="InterPro" id="IPR026956">
    <property type="entry name" value="D-ser_dehydrat-like_dom"/>
</dbReference>
<dbReference type="Gene3D" id="1.25.40.10">
    <property type="entry name" value="Tetratricopeptide repeat domain"/>
    <property type="match status" value="6"/>
</dbReference>
<evidence type="ECO:0000256" key="13">
    <source>
        <dbReference type="SAM" id="MobiDB-lite"/>
    </source>
</evidence>
<dbReference type="InterPro" id="IPR015422">
    <property type="entry name" value="PyrdxlP-dep_Trfase_small"/>
</dbReference>
<dbReference type="SMART" id="SM00028">
    <property type="entry name" value="TPR"/>
    <property type="match status" value="13"/>
</dbReference>
<reference evidence="16" key="2">
    <citation type="submission" date="2024-04" db="EMBL/GenBank/DDBJ databases">
        <authorList>
            <person name="Chen Y."/>
            <person name="Shah S."/>
            <person name="Dougan E. K."/>
            <person name="Thang M."/>
            <person name="Chan C."/>
        </authorList>
    </citation>
    <scope>NUCLEOTIDE SEQUENCE [LARGE SCALE GENOMIC DNA]</scope>
</reference>
<dbReference type="Gene3D" id="3.40.50.300">
    <property type="entry name" value="P-loop containing nucleotide triphosphate hydrolases"/>
    <property type="match status" value="1"/>
</dbReference>
<dbReference type="EMBL" id="CAMXCT020000001">
    <property type="protein sequence ID" value="CAL1124824.1"/>
    <property type="molecule type" value="Genomic_DNA"/>
</dbReference>
<dbReference type="InterPro" id="IPR011990">
    <property type="entry name" value="TPR-like_helical_dom_sf"/>
</dbReference>
<evidence type="ECO:0000256" key="3">
    <source>
        <dbReference type="ARBA" id="ARBA00006490"/>
    </source>
</evidence>
<evidence type="ECO:0000313" key="16">
    <source>
        <dbReference type="EMBL" id="CAL1124824.1"/>
    </source>
</evidence>
<comment type="similarity">
    <text evidence="2">Belongs to the DSD1 family.</text>
</comment>
<dbReference type="InterPro" id="IPR019734">
    <property type="entry name" value="TPR_rpt"/>
</dbReference>
<dbReference type="FunFam" id="3.40.640.10:FF:000084">
    <property type="entry name" value="IscS-like cysteine desulfurase"/>
    <property type="match status" value="1"/>
</dbReference>
<dbReference type="EC" id="2.8.1.7" evidence="4"/>
<feature type="coiled-coil region" evidence="12">
    <location>
        <begin position="28"/>
        <end position="55"/>
    </location>
</feature>